<gene>
    <name evidence="2" type="ORF">C0Z18_17440</name>
</gene>
<evidence type="ECO:0000259" key="1">
    <source>
        <dbReference type="Pfam" id="PF20598"/>
    </source>
</evidence>
<dbReference type="AlphaFoldDB" id="A0A2N7VMH6"/>
<dbReference type="RefSeq" id="WP_102646670.1">
    <property type="nucleotide sequence ID" value="NZ_PNYA01000015.1"/>
</dbReference>
<accession>A0A2N7VMH6</accession>
<name>A0A2N7VMH6_9BURK</name>
<protein>
    <recommendedName>
        <fullName evidence="1">DUF6795 domain-containing protein</fullName>
    </recommendedName>
</protein>
<feature type="domain" description="DUF6795" evidence="1">
    <location>
        <begin position="13"/>
        <end position="118"/>
    </location>
</feature>
<keyword evidence="3" id="KW-1185">Reference proteome</keyword>
<organism evidence="2 3">
    <name type="scientific">Trinickia dabaoshanensis</name>
    <dbReference type="NCBI Taxonomy" id="564714"/>
    <lineage>
        <taxon>Bacteria</taxon>
        <taxon>Pseudomonadati</taxon>
        <taxon>Pseudomonadota</taxon>
        <taxon>Betaproteobacteria</taxon>
        <taxon>Burkholderiales</taxon>
        <taxon>Burkholderiaceae</taxon>
        <taxon>Trinickia</taxon>
    </lineage>
</organism>
<reference evidence="2 3" key="1">
    <citation type="submission" date="2018-01" db="EMBL/GenBank/DDBJ databases">
        <title>Whole genome analyses suggest that Burkholderia sensu lato contains two further novel genera in the rhizoxinica-symbiotica group Mycetohabitans gen. nov., and Trinickia gen. nov.: implications for the evolution of diazotrophy and nodulation in the Burkholderiaceae.</title>
        <authorList>
            <person name="Estrada-de los Santos P."/>
            <person name="Palmer M."/>
            <person name="Chavez-Ramirez B."/>
            <person name="Beukes C."/>
            <person name="Steenkamp E.T."/>
            <person name="Hirsch A.M."/>
            <person name="Manyaka P."/>
            <person name="Maluk M."/>
            <person name="Lafos M."/>
            <person name="Crook M."/>
            <person name="Gross E."/>
            <person name="Simon M.F."/>
            <person name="Bueno dos Reis Junior F."/>
            <person name="Poole P.S."/>
            <person name="Venter S.N."/>
            <person name="James E.K."/>
        </authorList>
    </citation>
    <scope>NUCLEOTIDE SEQUENCE [LARGE SCALE GENOMIC DNA]</scope>
    <source>
        <strain evidence="2 3">GIMN1.004</strain>
    </source>
</reference>
<dbReference type="Proteomes" id="UP000235616">
    <property type="component" value="Unassembled WGS sequence"/>
</dbReference>
<dbReference type="Pfam" id="PF20598">
    <property type="entry name" value="DUF6795"/>
    <property type="match status" value="1"/>
</dbReference>
<evidence type="ECO:0000313" key="3">
    <source>
        <dbReference type="Proteomes" id="UP000235616"/>
    </source>
</evidence>
<evidence type="ECO:0000313" key="2">
    <source>
        <dbReference type="EMBL" id="PMS18358.1"/>
    </source>
</evidence>
<sequence>MGVFSRLVLFSEVRGTVLKEGKSVAGAELVQKVVWSDDEDKNPTRHTKTDENGTFAFPAIESSAGLLRLIPAQPTIQQTIVIRYEGVEYMAWMHGKGSYAANTELDGRPIKLICELTRQPDYEGKHYGICRVV</sequence>
<comment type="caution">
    <text evidence="2">The sequence shown here is derived from an EMBL/GenBank/DDBJ whole genome shotgun (WGS) entry which is preliminary data.</text>
</comment>
<dbReference type="InterPro" id="IPR046474">
    <property type="entry name" value="DUF6795"/>
</dbReference>
<dbReference type="EMBL" id="PNYA01000015">
    <property type="protein sequence ID" value="PMS18358.1"/>
    <property type="molecule type" value="Genomic_DNA"/>
</dbReference>
<proteinExistence type="predicted"/>
<dbReference type="OrthoDB" id="9098565at2"/>